<feature type="domain" description="L-asparaginase N-terminal" evidence="1">
    <location>
        <begin position="221"/>
        <end position="330"/>
    </location>
</feature>
<evidence type="ECO:0000313" key="3">
    <source>
        <dbReference type="Proteomes" id="UP000653308"/>
    </source>
</evidence>
<protein>
    <submittedName>
        <fullName evidence="2">Asparaginase</fullName>
    </submittedName>
</protein>
<dbReference type="InterPro" id="IPR037152">
    <property type="entry name" value="L-asparaginase_N_sf"/>
</dbReference>
<sequence>MIDDMPPPGTPRPRIAVFAGPTATILNTPDLVTSNKARARHGLPLRPARFDVLRPQRLAAPVTMYVEAFSAHPLERDAADLYAPPDGWLDGDGTFHAGQPSDDATPVYVVELDPADGLYPLPYMGRQADGSAWEETSTAPYAPAGAARQTFYPDARRLYEEIERFGLADHGTPVELRSLADFEFFRAAPSGGYTTGPDSERLGRDFFVYYPYHLQSEPGLANLAQATNQVQAVLDTGEFAGVQWLEGSPTVDETLYWLGLVVDTKVPLVGHAAQRRHQSLSADGDRNVVDGVKFIASGVALDERGEDRVGACVIVDELVYSARDVTKVDARPGGYEVTGGHGGVVADLGGYGPPQLTYLPARRHTHRSELRLTVLPEGVAGVAGSLKSGVHPVDVATKDADGLVPTAMPHVSITKYSRYAATGTGTDNPPVAEEEVEILARIDANLAGAPLSGFVCEGMSPFGMADPTRNAALGVAVFAGMPVVRTGRGNTGGMAYRTDPVFIAGNNLTATKARLLLMAALLKFGALPPAADPFNPTLDERAATEKAVAQYQALFDTH</sequence>
<evidence type="ECO:0000313" key="2">
    <source>
        <dbReference type="EMBL" id="GGY28001.1"/>
    </source>
</evidence>
<dbReference type="PROSITE" id="PS51732">
    <property type="entry name" value="ASN_GLN_ASE_3"/>
    <property type="match status" value="1"/>
</dbReference>
<dbReference type="EMBL" id="BMWE01000010">
    <property type="protein sequence ID" value="GGY28001.1"/>
    <property type="molecule type" value="Genomic_DNA"/>
</dbReference>
<dbReference type="InterPro" id="IPR036152">
    <property type="entry name" value="Asp/glu_Ase-like_sf"/>
</dbReference>
<keyword evidence="3" id="KW-1185">Reference proteome</keyword>
<dbReference type="PIRSF" id="PIRSF500176">
    <property type="entry name" value="L_ASNase"/>
    <property type="match status" value="1"/>
</dbReference>
<dbReference type="InterPro" id="IPR006034">
    <property type="entry name" value="Asparaginase/glutaminase-like"/>
</dbReference>
<dbReference type="SMART" id="SM00870">
    <property type="entry name" value="Asparaginase"/>
    <property type="match status" value="1"/>
</dbReference>
<comment type="caution">
    <text evidence="2">The sequence shown here is derived from an EMBL/GenBank/DDBJ whole genome shotgun (WGS) entry which is preliminary data.</text>
</comment>
<dbReference type="Gene3D" id="3.40.50.40">
    <property type="match status" value="1"/>
</dbReference>
<dbReference type="InterPro" id="IPR027474">
    <property type="entry name" value="L-asparaginase_N"/>
</dbReference>
<organism evidence="2 3">
    <name type="scientific">Streptomyces djakartensis</name>
    <dbReference type="NCBI Taxonomy" id="68193"/>
    <lineage>
        <taxon>Bacteria</taxon>
        <taxon>Bacillati</taxon>
        <taxon>Actinomycetota</taxon>
        <taxon>Actinomycetes</taxon>
        <taxon>Kitasatosporales</taxon>
        <taxon>Streptomycetaceae</taxon>
        <taxon>Streptomyces</taxon>
    </lineage>
</organism>
<gene>
    <name evidence="2" type="primary">ansA1</name>
    <name evidence="2" type="ORF">GCM10010384_38890</name>
</gene>
<dbReference type="SUPFAM" id="SSF53774">
    <property type="entry name" value="Glutaminase/Asparaginase"/>
    <property type="match status" value="1"/>
</dbReference>
<reference evidence="3" key="1">
    <citation type="journal article" date="2019" name="Int. J. Syst. Evol. Microbiol.">
        <title>The Global Catalogue of Microorganisms (GCM) 10K type strain sequencing project: providing services to taxonomists for standard genome sequencing and annotation.</title>
        <authorList>
            <consortium name="The Broad Institute Genomics Platform"/>
            <consortium name="The Broad Institute Genome Sequencing Center for Infectious Disease"/>
            <person name="Wu L."/>
            <person name="Ma J."/>
        </authorList>
    </citation>
    <scope>NUCLEOTIDE SEQUENCE [LARGE SCALE GENOMIC DNA]</scope>
    <source>
        <strain evidence="3">JCM 4957</strain>
    </source>
</reference>
<proteinExistence type="predicted"/>
<dbReference type="Proteomes" id="UP000653308">
    <property type="component" value="Unassembled WGS sequence"/>
</dbReference>
<dbReference type="Gene3D" id="3.40.50.1170">
    <property type="entry name" value="L-asparaginase, N-terminal domain"/>
    <property type="match status" value="1"/>
</dbReference>
<dbReference type="InterPro" id="IPR027473">
    <property type="entry name" value="L-asparaginase_C"/>
</dbReference>
<dbReference type="Pfam" id="PF00710">
    <property type="entry name" value="Asparaginase"/>
    <property type="match status" value="1"/>
</dbReference>
<evidence type="ECO:0000259" key="1">
    <source>
        <dbReference type="Pfam" id="PF00710"/>
    </source>
</evidence>
<dbReference type="PIRSF" id="PIRSF001220">
    <property type="entry name" value="L-ASNase_gatD"/>
    <property type="match status" value="1"/>
</dbReference>
<accession>A0ABQ2ZWT4</accession>
<name>A0ABQ2ZWT4_9ACTN</name>